<dbReference type="FunFam" id="1.10.238.10:FF:000079">
    <property type="entry name" value="Calcium and integrin-binding family member 2"/>
    <property type="match status" value="1"/>
</dbReference>
<dbReference type="InterPro" id="IPR051433">
    <property type="entry name" value="CIBP"/>
</dbReference>
<dbReference type="PANTHER" id="PTHR45791:SF1">
    <property type="entry name" value="CALCIUM AND INTEGRIN BINDING FAMILY MEMBER 1"/>
    <property type="match status" value="1"/>
</dbReference>
<dbReference type="SUPFAM" id="SSF47473">
    <property type="entry name" value="EF-hand"/>
    <property type="match status" value="1"/>
</dbReference>
<evidence type="ECO:0000313" key="7">
    <source>
        <dbReference type="Proteomes" id="UP001209878"/>
    </source>
</evidence>
<sequence length="241" mass="29305">MGVRYSAFTVHELEDYQKRSILIITLLFTFLSQELTFFTKKEILYVHKRFAQLAPDEVRADKNAKVSKYVIMDLPELKVRIWLYANFCRQVNPFRDRICAVFSSCQDGMLSFEDFLDMMSVFSDNCPKNLKVEYAFRIYDFDGDDMINKQDLKKVINRLTGFQTLEKTDMDQLINNASVNLITDLSFYAEWYKPHRFYVEWYNKPHRFYVEWYNKPHRFYVEWYNKPHRFNVEWYNKPHIT</sequence>
<keyword evidence="7" id="KW-1185">Reference proteome</keyword>
<evidence type="ECO:0000256" key="1">
    <source>
        <dbReference type="ARBA" id="ARBA00022723"/>
    </source>
</evidence>
<dbReference type="GO" id="GO:0005509">
    <property type="term" value="F:calcium ion binding"/>
    <property type="evidence" value="ECO:0007669"/>
    <property type="project" value="InterPro"/>
</dbReference>
<dbReference type="SMART" id="SM00054">
    <property type="entry name" value="EFh"/>
    <property type="match status" value="2"/>
</dbReference>
<evidence type="ECO:0000256" key="4">
    <source>
        <dbReference type="ARBA" id="ARBA00022842"/>
    </source>
</evidence>
<dbReference type="InterPro" id="IPR011992">
    <property type="entry name" value="EF-hand-dom_pair"/>
</dbReference>
<evidence type="ECO:0000313" key="6">
    <source>
        <dbReference type="EMBL" id="KAK2186547.1"/>
    </source>
</evidence>
<dbReference type="PROSITE" id="PS50222">
    <property type="entry name" value="EF_HAND_2"/>
    <property type="match status" value="1"/>
</dbReference>
<comment type="caution">
    <text evidence="6">The sequence shown here is derived from an EMBL/GenBank/DDBJ whole genome shotgun (WGS) entry which is preliminary data.</text>
</comment>
<evidence type="ECO:0000256" key="2">
    <source>
        <dbReference type="ARBA" id="ARBA00022737"/>
    </source>
</evidence>
<accession>A0AAD9P1U2</accession>
<dbReference type="Gene3D" id="1.10.238.10">
    <property type="entry name" value="EF-hand"/>
    <property type="match status" value="2"/>
</dbReference>
<keyword evidence="4" id="KW-0460">Magnesium</keyword>
<proteinExistence type="predicted"/>
<dbReference type="EMBL" id="JAODUO010000196">
    <property type="protein sequence ID" value="KAK2186547.1"/>
    <property type="molecule type" value="Genomic_DNA"/>
</dbReference>
<keyword evidence="3" id="KW-0106">Calcium</keyword>
<dbReference type="InterPro" id="IPR002048">
    <property type="entry name" value="EF_hand_dom"/>
</dbReference>
<dbReference type="GO" id="GO:0000287">
    <property type="term" value="F:magnesium ion binding"/>
    <property type="evidence" value="ECO:0007669"/>
    <property type="project" value="TreeGrafter"/>
</dbReference>
<evidence type="ECO:0000256" key="3">
    <source>
        <dbReference type="ARBA" id="ARBA00022837"/>
    </source>
</evidence>
<keyword evidence="1" id="KW-0479">Metal-binding</keyword>
<dbReference type="Proteomes" id="UP001209878">
    <property type="component" value="Unassembled WGS sequence"/>
</dbReference>
<protein>
    <recommendedName>
        <fullName evidence="5">EF-hand domain-containing protein</fullName>
    </recommendedName>
</protein>
<dbReference type="InterPro" id="IPR018247">
    <property type="entry name" value="EF_Hand_1_Ca_BS"/>
</dbReference>
<gene>
    <name evidence="6" type="ORF">NP493_196g00019</name>
</gene>
<organism evidence="6 7">
    <name type="scientific">Ridgeia piscesae</name>
    <name type="common">Tubeworm</name>
    <dbReference type="NCBI Taxonomy" id="27915"/>
    <lineage>
        <taxon>Eukaryota</taxon>
        <taxon>Metazoa</taxon>
        <taxon>Spiralia</taxon>
        <taxon>Lophotrochozoa</taxon>
        <taxon>Annelida</taxon>
        <taxon>Polychaeta</taxon>
        <taxon>Sedentaria</taxon>
        <taxon>Canalipalpata</taxon>
        <taxon>Sabellida</taxon>
        <taxon>Siboglinidae</taxon>
        <taxon>Ridgeia</taxon>
    </lineage>
</organism>
<dbReference type="PANTHER" id="PTHR45791">
    <property type="entry name" value="CALCIUM AND INTEGRIN BINDING FAMILY MEMBER 2"/>
    <property type="match status" value="1"/>
</dbReference>
<evidence type="ECO:0000259" key="5">
    <source>
        <dbReference type="PROSITE" id="PS50222"/>
    </source>
</evidence>
<reference evidence="6" key="1">
    <citation type="journal article" date="2023" name="Mol. Biol. Evol.">
        <title>Third-Generation Sequencing Reveals the Adaptive Role of the Epigenome in Three Deep-Sea Polychaetes.</title>
        <authorList>
            <person name="Perez M."/>
            <person name="Aroh O."/>
            <person name="Sun Y."/>
            <person name="Lan Y."/>
            <person name="Juniper S.K."/>
            <person name="Young C.R."/>
            <person name="Angers B."/>
            <person name="Qian P.Y."/>
        </authorList>
    </citation>
    <scope>NUCLEOTIDE SEQUENCE</scope>
    <source>
        <strain evidence="6">R07B-5</strain>
    </source>
</reference>
<dbReference type="AlphaFoldDB" id="A0AAD9P1U2"/>
<name>A0AAD9P1U2_RIDPI</name>
<dbReference type="PROSITE" id="PS00018">
    <property type="entry name" value="EF_HAND_1"/>
    <property type="match status" value="1"/>
</dbReference>
<keyword evidence="2" id="KW-0677">Repeat</keyword>
<feature type="domain" description="EF-hand" evidence="5">
    <location>
        <begin position="127"/>
        <end position="162"/>
    </location>
</feature>